<dbReference type="GO" id="GO:0042281">
    <property type="term" value="F:dolichyl pyrophosphate Man9GlcNAc2 alpha-1,3-glucosyltransferase activity"/>
    <property type="evidence" value="ECO:0007669"/>
    <property type="project" value="TreeGrafter"/>
</dbReference>
<evidence type="ECO:0000256" key="3">
    <source>
        <dbReference type="ARBA" id="ARBA00008715"/>
    </source>
</evidence>
<evidence type="ECO:0000256" key="4">
    <source>
        <dbReference type="ARBA" id="ARBA00022676"/>
    </source>
</evidence>
<evidence type="ECO:0000256" key="10">
    <source>
        <dbReference type="RuleBase" id="RU363110"/>
    </source>
</evidence>
<evidence type="ECO:0000256" key="12">
    <source>
        <dbReference type="SAM" id="SignalP"/>
    </source>
</evidence>
<feature type="chain" id="PRO_5012576080" description="Alpha-1,3-glucosyltransferase" evidence="12">
    <location>
        <begin position="29"/>
        <end position="579"/>
    </location>
</feature>
<dbReference type="EC" id="2.4.1.-" evidence="10"/>
<dbReference type="STRING" id="1353009.A0A1Y2J1S0"/>
<keyword evidence="5 10" id="KW-0808">Transferase</keyword>
<feature type="signal peptide" evidence="12">
    <location>
        <begin position="1"/>
        <end position="28"/>
    </location>
</feature>
<keyword evidence="4 10" id="KW-0328">Glycosyltransferase</keyword>
<keyword evidence="7 10" id="KW-0256">Endoplasmic reticulum</keyword>
<keyword evidence="8 10" id="KW-1133">Transmembrane helix</keyword>
<evidence type="ECO:0000256" key="7">
    <source>
        <dbReference type="ARBA" id="ARBA00022824"/>
    </source>
</evidence>
<feature type="region of interest" description="Disordered" evidence="11">
    <location>
        <begin position="509"/>
        <end position="579"/>
    </location>
</feature>
<evidence type="ECO:0000256" key="5">
    <source>
        <dbReference type="ARBA" id="ARBA00022679"/>
    </source>
</evidence>
<name>A0A1Y2J1S0_TRAC3</name>
<dbReference type="PANTHER" id="PTHR12413">
    <property type="entry name" value="DOLICHYL GLYCOSYLTRANSFERASE"/>
    <property type="match status" value="1"/>
</dbReference>
<dbReference type="EMBL" id="KZ084088">
    <property type="protein sequence ID" value="OSD07277.1"/>
    <property type="molecule type" value="Genomic_DNA"/>
</dbReference>
<evidence type="ECO:0000256" key="1">
    <source>
        <dbReference type="ARBA" id="ARBA00004477"/>
    </source>
</evidence>
<feature type="compositionally biased region" description="Low complexity" evidence="11">
    <location>
        <begin position="512"/>
        <end position="525"/>
    </location>
</feature>
<reference evidence="13 14" key="1">
    <citation type="journal article" date="2015" name="Biotechnol. Biofuels">
        <title>Enhanced degradation of softwood versus hardwood by the white-rot fungus Pycnoporus coccineus.</title>
        <authorList>
            <person name="Couturier M."/>
            <person name="Navarro D."/>
            <person name="Chevret D."/>
            <person name="Henrissat B."/>
            <person name="Piumi F."/>
            <person name="Ruiz-Duenas F.J."/>
            <person name="Martinez A.T."/>
            <person name="Grigoriev I.V."/>
            <person name="Riley R."/>
            <person name="Lipzen A."/>
            <person name="Berrin J.G."/>
            <person name="Master E.R."/>
            <person name="Rosso M.N."/>
        </authorList>
    </citation>
    <scope>NUCLEOTIDE SEQUENCE [LARGE SCALE GENOMIC DNA]</scope>
    <source>
        <strain evidence="13 14">BRFM310</strain>
    </source>
</reference>
<dbReference type="OrthoDB" id="5589195at2759"/>
<feature type="transmembrane region" description="Helical" evidence="10">
    <location>
        <begin position="345"/>
        <end position="367"/>
    </location>
</feature>
<feature type="transmembrane region" description="Helical" evidence="10">
    <location>
        <begin position="477"/>
        <end position="495"/>
    </location>
</feature>
<evidence type="ECO:0000313" key="13">
    <source>
        <dbReference type="EMBL" id="OSD07277.1"/>
    </source>
</evidence>
<keyword evidence="12" id="KW-0732">Signal</keyword>
<dbReference type="GO" id="GO:0005789">
    <property type="term" value="C:endoplasmic reticulum membrane"/>
    <property type="evidence" value="ECO:0007669"/>
    <property type="project" value="UniProtKB-SubCell"/>
</dbReference>
<feature type="transmembrane region" description="Helical" evidence="10">
    <location>
        <begin position="204"/>
        <end position="223"/>
    </location>
</feature>
<keyword evidence="14" id="KW-1185">Reference proteome</keyword>
<feature type="transmembrane region" description="Helical" evidence="10">
    <location>
        <begin position="146"/>
        <end position="165"/>
    </location>
</feature>
<dbReference type="InterPro" id="IPR004856">
    <property type="entry name" value="Glyco_trans_ALG6/ALG8"/>
</dbReference>
<dbReference type="AlphaFoldDB" id="A0A1Y2J1S0"/>
<feature type="transmembrane region" description="Helical" evidence="10">
    <location>
        <begin position="299"/>
        <end position="324"/>
    </location>
</feature>
<accession>A0A1Y2J1S0</accession>
<comment type="subcellular location">
    <subcellularLocation>
        <location evidence="1 10">Endoplasmic reticulum membrane</location>
        <topology evidence="1 10">Multi-pass membrane protein</topology>
    </subcellularLocation>
</comment>
<dbReference type="Proteomes" id="UP000193067">
    <property type="component" value="Unassembled WGS sequence"/>
</dbReference>
<evidence type="ECO:0000256" key="11">
    <source>
        <dbReference type="SAM" id="MobiDB-lite"/>
    </source>
</evidence>
<proteinExistence type="inferred from homology"/>
<comment type="pathway">
    <text evidence="2 10">Protein modification; protein glycosylation.</text>
</comment>
<gene>
    <name evidence="13" type="ORF">PYCCODRAFT_1358493</name>
</gene>
<protein>
    <recommendedName>
        <fullName evidence="10">Alpha-1,3-glucosyltransferase</fullName>
        <ecNumber evidence="10">2.4.1.-</ecNumber>
    </recommendedName>
</protein>
<keyword evidence="6 10" id="KW-0812">Transmembrane</keyword>
<dbReference type="PANTHER" id="PTHR12413:SF1">
    <property type="entry name" value="DOLICHYL PYROPHOSPHATE MAN9GLCNAC2 ALPHA-1,3-GLUCOSYLTRANSFERASE"/>
    <property type="match status" value="1"/>
</dbReference>
<organism evidence="13 14">
    <name type="scientific">Trametes coccinea (strain BRFM310)</name>
    <name type="common">Pycnoporus coccineus</name>
    <dbReference type="NCBI Taxonomy" id="1353009"/>
    <lineage>
        <taxon>Eukaryota</taxon>
        <taxon>Fungi</taxon>
        <taxon>Dikarya</taxon>
        <taxon>Basidiomycota</taxon>
        <taxon>Agaricomycotina</taxon>
        <taxon>Agaricomycetes</taxon>
        <taxon>Polyporales</taxon>
        <taxon>Polyporaceae</taxon>
        <taxon>Trametes</taxon>
    </lineage>
</organism>
<dbReference type="Pfam" id="PF03155">
    <property type="entry name" value="Alg6_Alg8"/>
    <property type="match status" value="1"/>
</dbReference>
<feature type="transmembrane region" description="Helical" evidence="10">
    <location>
        <begin position="110"/>
        <end position="131"/>
    </location>
</feature>
<dbReference type="UniPathway" id="UPA00378"/>
<feature type="transmembrane region" description="Helical" evidence="10">
    <location>
        <begin position="230"/>
        <end position="250"/>
    </location>
</feature>
<evidence type="ECO:0000256" key="9">
    <source>
        <dbReference type="ARBA" id="ARBA00023136"/>
    </source>
</evidence>
<evidence type="ECO:0000256" key="2">
    <source>
        <dbReference type="ARBA" id="ARBA00004922"/>
    </source>
</evidence>
<sequence length="579" mass="64421">MHHEHMKAWVVPCLILASIWVKWAVGLASYSGQGTPPMYGDYEAQRHWMELTIHLPIRQWYTYDLQYWGLDYPPLTAYVSWLCGILGSWIEPSWFALYKSRGIETPGSKVFMRFTVFAFDTLVYVPALVMFTKVWQGTRSSRRQELALAILLFQPALILIDFGHFQYNSVMLGLTLLAANFFAIERDLLGAACFVLSLGFKQMALYYAPAVGAYLLAKCLYFGPTEGPRLFVRLGLVTVASFIVLFLPFLPPFAPFSAILDPITRIFPFNRGLFEDKVANFWCASNVVLKWKYIASQGVLVKLSAALTALGFLPGVCTLLYSAYRLQAQAAARETKTEHTRPTPLLPLLPYALLTSSLSFFLFSFQVHEKTILVPLLPMTLLLSGSSPEEQTFQLGMLMNNVAVFSMWPLLKRDGLGIQYVALLVFWNRLIGYNPFSFGKRSLLQLLSITIYAACLALHVAELIVTPPAHLPDIFPVLNVLISTPVFALVWLWSIKRGVEVSWALGGLGTRSSSKAAPSAPPKKSIPFPADSRPDLGVGDGDVGVDKVQGPRSSGMRTASLGVAQGRRRKVRSGSVDFH</sequence>
<feature type="transmembrane region" description="Helical" evidence="10">
    <location>
        <begin position="78"/>
        <end position="98"/>
    </location>
</feature>
<evidence type="ECO:0000256" key="8">
    <source>
        <dbReference type="ARBA" id="ARBA00022989"/>
    </source>
</evidence>
<feature type="transmembrane region" description="Helical" evidence="10">
    <location>
        <begin position="415"/>
        <end position="431"/>
    </location>
</feature>
<comment type="similarity">
    <text evidence="3 10">Belongs to the ALG6/ALG8 glucosyltransferase family.</text>
</comment>
<evidence type="ECO:0000256" key="6">
    <source>
        <dbReference type="ARBA" id="ARBA00022692"/>
    </source>
</evidence>
<evidence type="ECO:0000313" key="14">
    <source>
        <dbReference type="Proteomes" id="UP000193067"/>
    </source>
</evidence>
<feature type="transmembrane region" description="Helical" evidence="10">
    <location>
        <begin position="443"/>
        <end position="465"/>
    </location>
</feature>
<keyword evidence="9 10" id="KW-0472">Membrane</keyword>